<evidence type="ECO:0000313" key="2">
    <source>
        <dbReference type="EMBL" id="RUL74075.1"/>
    </source>
</evidence>
<dbReference type="SUPFAM" id="SSF47413">
    <property type="entry name" value="lambda repressor-like DNA-binding domains"/>
    <property type="match status" value="1"/>
</dbReference>
<accession>A0A3S0R2X4</accession>
<dbReference type="PROSITE" id="PS50943">
    <property type="entry name" value="HTH_CROC1"/>
    <property type="match status" value="1"/>
</dbReference>
<dbReference type="SMART" id="SM00530">
    <property type="entry name" value="HTH_XRE"/>
    <property type="match status" value="1"/>
</dbReference>
<sequence>MPRNIVYRPETQFIADLVYRSRTSQRLSQGEVAEKLGRAQQFVSNVETGKTAVQFVALLDLLQALNYDPHQFLEDLQARMSDAPRRAKKKR</sequence>
<dbReference type="AlphaFoldDB" id="A0A3S0R2X4"/>
<organism evidence="2 3">
    <name type="scientific">Dyella choica</name>
    <dbReference type="NCBI Taxonomy" id="1927959"/>
    <lineage>
        <taxon>Bacteria</taxon>
        <taxon>Pseudomonadati</taxon>
        <taxon>Pseudomonadota</taxon>
        <taxon>Gammaproteobacteria</taxon>
        <taxon>Lysobacterales</taxon>
        <taxon>Rhodanobacteraceae</taxon>
        <taxon>Dyella</taxon>
    </lineage>
</organism>
<evidence type="ECO:0000259" key="1">
    <source>
        <dbReference type="PROSITE" id="PS50943"/>
    </source>
</evidence>
<evidence type="ECO:0000313" key="3">
    <source>
        <dbReference type="Proteomes" id="UP000274358"/>
    </source>
</evidence>
<dbReference type="Proteomes" id="UP000274358">
    <property type="component" value="Unassembled WGS sequence"/>
</dbReference>
<reference evidence="2 3" key="1">
    <citation type="submission" date="2018-12" db="EMBL/GenBank/DDBJ databases">
        <title>Dyella dinghuensis sp. nov. DHOA06 and Dyella choica sp. nov. 4M-K27, isolated from forest soil.</title>
        <authorList>
            <person name="Qiu L.-H."/>
            <person name="Gao Z.-H."/>
        </authorList>
    </citation>
    <scope>NUCLEOTIDE SEQUENCE [LARGE SCALE GENOMIC DNA]</scope>
    <source>
        <strain evidence="2 3">4M-K27</strain>
    </source>
</reference>
<comment type="caution">
    <text evidence="2">The sequence shown here is derived from an EMBL/GenBank/DDBJ whole genome shotgun (WGS) entry which is preliminary data.</text>
</comment>
<dbReference type="CDD" id="cd00093">
    <property type="entry name" value="HTH_XRE"/>
    <property type="match status" value="1"/>
</dbReference>
<dbReference type="RefSeq" id="WP_126685521.1">
    <property type="nucleotide sequence ID" value="NZ_RYYV01000010.1"/>
</dbReference>
<protein>
    <submittedName>
        <fullName evidence="2">Helix-turn-helix domain-containing protein</fullName>
    </submittedName>
</protein>
<dbReference type="OrthoDB" id="9803379at2"/>
<name>A0A3S0R2X4_9GAMM</name>
<feature type="domain" description="HTH cro/C1-type" evidence="1">
    <location>
        <begin position="18"/>
        <end position="72"/>
    </location>
</feature>
<dbReference type="InterPro" id="IPR010982">
    <property type="entry name" value="Lambda_DNA-bd_dom_sf"/>
</dbReference>
<dbReference type="Gene3D" id="1.10.260.40">
    <property type="entry name" value="lambda repressor-like DNA-binding domains"/>
    <property type="match status" value="1"/>
</dbReference>
<dbReference type="Pfam" id="PF13560">
    <property type="entry name" value="HTH_31"/>
    <property type="match status" value="1"/>
</dbReference>
<keyword evidence="3" id="KW-1185">Reference proteome</keyword>
<dbReference type="EMBL" id="RYYV01000010">
    <property type="protein sequence ID" value="RUL74075.1"/>
    <property type="molecule type" value="Genomic_DNA"/>
</dbReference>
<dbReference type="InterPro" id="IPR001387">
    <property type="entry name" value="Cro/C1-type_HTH"/>
</dbReference>
<dbReference type="GO" id="GO:0003677">
    <property type="term" value="F:DNA binding"/>
    <property type="evidence" value="ECO:0007669"/>
    <property type="project" value="InterPro"/>
</dbReference>
<gene>
    <name evidence="2" type="ORF">EKH80_14700</name>
</gene>
<proteinExistence type="predicted"/>